<gene>
    <name evidence="2" type="ORF">H7C19_09920</name>
</gene>
<dbReference type="EMBL" id="JACJVP010000014">
    <property type="protein sequence ID" value="MBB6671004.1"/>
    <property type="molecule type" value="Genomic_DNA"/>
</dbReference>
<evidence type="ECO:0000313" key="2">
    <source>
        <dbReference type="EMBL" id="MBB6671004.1"/>
    </source>
</evidence>
<evidence type="ECO:0000313" key="3">
    <source>
        <dbReference type="Proteomes" id="UP000547209"/>
    </source>
</evidence>
<comment type="caution">
    <text evidence="2">The sequence shown here is derived from an EMBL/GenBank/DDBJ whole genome shotgun (WGS) entry which is preliminary data.</text>
</comment>
<protein>
    <submittedName>
        <fullName evidence="2">DUF2304 domain-containing protein</fullName>
    </submittedName>
</protein>
<keyword evidence="3" id="KW-1185">Reference proteome</keyword>
<name>A0A7X0VFV2_9BACL</name>
<feature type="transmembrane region" description="Helical" evidence="1">
    <location>
        <begin position="66"/>
        <end position="85"/>
    </location>
</feature>
<feature type="transmembrane region" description="Helical" evidence="1">
    <location>
        <begin position="6"/>
        <end position="24"/>
    </location>
</feature>
<dbReference type="AlphaFoldDB" id="A0A7X0VFV2"/>
<dbReference type="Proteomes" id="UP000547209">
    <property type="component" value="Unassembled WGS sequence"/>
</dbReference>
<keyword evidence="1" id="KW-1133">Transmembrane helix</keyword>
<keyword evidence="1" id="KW-0472">Membrane</keyword>
<dbReference type="InterPro" id="IPR019277">
    <property type="entry name" value="DUF2304"/>
</dbReference>
<organism evidence="2 3">
    <name type="scientific">Cohnella nanjingensis</name>
    <dbReference type="NCBI Taxonomy" id="1387779"/>
    <lineage>
        <taxon>Bacteria</taxon>
        <taxon>Bacillati</taxon>
        <taxon>Bacillota</taxon>
        <taxon>Bacilli</taxon>
        <taxon>Bacillales</taxon>
        <taxon>Paenibacillaceae</taxon>
        <taxon>Cohnella</taxon>
    </lineage>
</organism>
<dbReference type="Pfam" id="PF10066">
    <property type="entry name" value="DUF2304"/>
    <property type="match status" value="1"/>
</dbReference>
<keyword evidence="1" id="KW-0812">Transmembrane</keyword>
<proteinExistence type="predicted"/>
<accession>A0A7X0VFV2</accession>
<dbReference type="RefSeq" id="WP_185142494.1">
    <property type="nucleotide sequence ID" value="NZ_JACJVP010000014.1"/>
</dbReference>
<reference evidence="2 3" key="1">
    <citation type="submission" date="2020-08" db="EMBL/GenBank/DDBJ databases">
        <title>Cohnella phylogeny.</title>
        <authorList>
            <person name="Dunlap C."/>
        </authorList>
    </citation>
    <scope>NUCLEOTIDE SEQUENCE [LARGE SCALE GENOMIC DNA]</scope>
    <source>
        <strain evidence="2 3">DSM 28246</strain>
    </source>
</reference>
<sequence>MKLDIFTISFVISIGFTASILYLIRARKLKEQYAMLWLLLGLVMTVLSLFPSLLDKVASGIGVSYAPSLLYLFGLAGVLFILLHLTMAVSSLAQRVIVLTQTVALQEQRLAQGFPEAAAGLDPAADAAEGGDR</sequence>
<evidence type="ECO:0000256" key="1">
    <source>
        <dbReference type="SAM" id="Phobius"/>
    </source>
</evidence>
<feature type="transmembrane region" description="Helical" evidence="1">
    <location>
        <begin position="36"/>
        <end position="54"/>
    </location>
</feature>